<protein>
    <submittedName>
        <fullName evidence="1">Uncharacterized protein</fullName>
    </submittedName>
</protein>
<evidence type="ECO:0000313" key="2">
    <source>
        <dbReference type="Proteomes" id="UP000204421"/>
    </source>
</evidence>
<dbReference type="Proteomes" id="UP000204421">
    <property type="component" value="Segment"/>
</dbReference>
<dbReference type="EMBL" id="KT184694">
    <property type="protein sequence ID" value="AKQ07626.1"/>
    <property type="molecule type" value="Genomic_DNA"/>
</dbReference>
<dbReference type="GeneID" id="26630662"/>
<proteinExistence type="predicted"/>
<sequence>MRGNTLDYNEIHDFVYDEDLVEELNQVVDLGEDLLDYVTQDEVLEALAAEPEDLLEIDMTVHFEDGAAVRIVVQANDKEHALAALYRAGADDYLSQLAASLGGDE</sequence>
<dbReference type="OrthoDB" id="20465at10239"/>
<name>A0A0H4U279_9CAUD</name>
<gene>
    <name evidence="1" type="ORF">SEA_SMEADLEY_58</name>
</gene>
<dbReference type="KEGG" id="vg:26630662"/>
<organism evidence="1 2">
    <name type="scientific">Mycobacterium phage Smeadley</name>
    <dbReference type="NCBI Taxonomy" id="1673873"/>
    <lineage>
        <taxon>Viruses</taxon>
        <taxon>Duplodnaviria</taxon>
        <taxon>Heunggongvirae</taxon>
        <taxon>Uroviricota</taxon>
        <taxon>Caudoviricetes</taxon>
        <taxon>Fromanvirus</taxon>
        <taxon>Fromanvirus astro</taxon>
    </lineage>
</organism>
<dbReference type="RefSeq" id="YP_009204148.1">
    <property type="nucleotide sequence ID" value="NC_028860.1"/>
</dbReference>
<accession>A0A0H4U279</accession>
<reference evidence="1 2" key="1">
    <citation type="submission" date="2015-06" db="EMBL/GenBank/DDBJ databases">
        <authorList>
            <person name="Akther S."/>
            <person name="Anaya M."/>
            <person name="Carvajal B."/>
            <person name="Chen Y."/>
            <person name="Estrada B."/>
            <person name="Gedeon F."/>
            <person name="Golebiewska U.P."/>
            <person name="Gu W."/>
            <person name="Hernandez A."/>
            <person name="Islam T."/>
            <person name="Jin Y."/>
            <person name="Jung S.M.I.N."/>
            <person name="Nieves W."/>
            <person name="Patel N."/>
            <person name="Qu S."/>
            <person name="Sookdeo T."/>
            <person name="Tobar N."/>
            <person name="Victor W."/>
            <person name="Serrano M.G."/>
            <person name="Buck G."/>
            <person name="Lee V."/>
            <person name="Wang Y."/>
            <person name="Carvalho R."/>
            <person name="Voegtly L."/>
            <person name="Shi R."/>
            <person name="Duckworth R."/>
            <person name="Johnson A."/>
            <person name="Loviza R."/>
            <person name="Walstead R."/>
            <person name="Shah Z."/>
            <person name="Kiflezghi M."/>
            <person name="Wade K."/>
            <person name="Delesalle V.A."/>
            <person name="Bradley K.W."/>
            <person name="Asai D.J."/>
            <person name="Bowman C.A."/>
            <person name="Russell D.A."/>
            <person name="Pope W.H."/>
            <person name="Jacobs-Sera D."/>
            <person name="Hendrix R.W."/>
            <person name="Hatfull G.F."/>
        </authorList>
    </citation>
    <scope>NUCLEOTIDE SEQUENCE [LARGE SCALE GENOMIC DNA]</scope>
</reference>
<evidence type="ECO:0000313" key="1">
    <source>
        <dbReference type="EMBL" id="AKQ07626.1"/>
    </source>
</evidence>